<evidence type="ECO:0000259" key="2">
    <source>
        <dbReference type="PROSITE" id="PS50943"/>
    </source>
</evidence>
<dbReference type="PANTHER" id="PTHR33055">
    <property type="entry name" value="TRANSPOSASE FOR INSERTION SEQUENCE ELEMENT IS1111A"/>
    <property type="match status" value="1"/>
</dbReference>
<keyword evidence="4" id="KW-1185">Reference proteome</keyword>
<dbReference type="EMBL" id="CP045851">
    <property type="protein sequence ID" value="QGG97065.1"/>
    <property type="molecule type" value="Genomic_DNA"/>
</dbReference>
<dbReference type="KEGG" id="atq:GH723_09830"/>
<organism evidence="3 4">
    <name type="scientific">Actinomarinicola tropica</name>
    <dbReference type="NCBI Taxonomy" id="2789776"/>
    <lineage>
        <taxon>Bacteria</taxon>
        <taxon>Bacillati</taxon>
        <taxon>Actinomycetota</taxon>
        <taxon>Acidimicrobiia</taxon>
        <taxon>Acidimicrobiales</taxon>
        <taxon>Iamiaceae</taxon>
        <taxon>Actinomarinicola</taxon>
    </lineage>
</organism>
<dbReference type="InterPro" id="IPR002525">
    <property type="entry name" value="Transp_IS110-like_N"/>
</dbReference>
<feature type="domain" description="HTH cro/C1-type" evidence="2">
    <location>
        <begin position="351"/>
        <end position="382"/>
    </location>
</feature>
<evidence type="ECO:0000313" key="3">
    <source>
        <dbReference type="EMBL" id="QGG97065.1"/>
    </source>
</evidence>
<evidence type="ECO:0000313" key="4">
    <source>
        <dbReference type="Proteomes" id="UP000334019"/>
    </source>
</evidence>
<dbReference type="Proteomes" id="UP000334019">
    <property type="component" value="Chromosome"/>
</dbReference>
<dbReference type="GO" id="GO:0003677">
    <property type="term" value="F:DNA binding"/>
    <property type="evidence" value="ECO:0007669"/>
    <property type="project" value="InterPro"/>
</dbReference>
<dbReference type="InterPro" id="IPR003346">
    <property type="entry name" value="Transposase_20"/>
</dbReference>
<protein>
    <submittedName>
        <fullName evidence="3">IS110 family transposase</fullName>
    </submittedName>
</protein>
<reference evidence="3 4" key="1">
    <citation type="submission" date="2019-11" db="EMBL/GenBank/DDBJ databases">
        <authorList>
            <person name="He Y."/>
        </authorList>
    </citation>
    <scope>NUCLEOTIDE SEQUENCE [LARGE SCALE GENOMIC DNA]</scope>
    <source>
        <strain evidence="3 4">SCSIO 58843</strain>
    </source>
</reference>
<gene>
    <name evidence="3" type="ORF">GH723_09830</name>
</gene>
<dbReference type="InterPro" id="IPR001387">
    <property type="entry name" value="Cro/C1-type_HTH"/>
</dbReference>
<dbReference type="PANTHER" id="PTHR33055:SF16">
    <property type="entry name" value="TRANSPOSASE FOR INSERTION SEQUENCE ELEMENT IS1547"/>
    <property type="match status" value="1"/>
</dbReference>
<proteinExistence type="predicted"/>
<dbReference type="GO" id="GO:0004803">
    <property type="term" value="F:transposase activity"/>
    <property type="evidence" value="ECO:0007669"/>
    <property type="project" value="InterPro"/>
</dbReference>
<keyword evidence="1" id="KW-0175">Coiled coil</keyword>
<dbReference type="Pfam" id="PF02371">
    <property type="entry name" value="Transposase_20"/>
    <property type="match status" value="1"/>
</dbReference>
<dbReference type="GO" id="GO:0006313">
    <property type="term" value="P:DNA transposition"/>
    <property type="evidence" value="ECO:0007669"/>
    <property type="project" value="InterPro"/>
</dbReference>
<accession>A0A5Q2RV57</accession>
<dbReference type="InterPro" id="IPR047650">
    <property type="entry name" value="Transpos_IS110"/>
</dbReference>
<dbReference type="RefSeq" id="WP_153761165.1">
    <property type="nucleotide sequence ID" value="NZ_CP045851.1"/>
</dbReference>
<name>A0A5Q2RV57_9ACTN</name>
<dbReference type="Pfam" id="PF01548">
    <property type="entry name" value="DEDD_Tnp_IS110"/>
    <property type="match status" value="1"/>
</dbReference>
<dbReference type="AlphaFoldDB" id="A0A5Q2RV57"/>
<feature type="coiled-coil region" evidence="1">
    <location>
        <begin position="196"/>
        <end position="223"/>
    </location>
</feature>
<evidence type="ECO:0000256" key="1">
    <source>
        <dbReference type="SAM" id="Coils"/>
    </source>
</evidence>
<dbReference type="CDD" id="cd00093">
    <property type="entry name" value="HTH_XRE"/>
    <property type="match status" value="1"/>
</dbReference>
<sequence>MGGPSRYLHHLTGRQHVHVAAVLDSATGRCLGVESFPAERAGYAALHAWLAGHGEVDAVGVESTGSWGAGLSRHLTAAGVGVIEVDRPDRKTRRQEGKSDPIDAQAAARAVLSGRATGTPKSGDGPVEAIRALEIVCHGATRDRTRAINQFKALLVTAPADLREHLAGLSFSRQLELARRFRDHDDIVEAQVRFALKTLARKITFLDQQINDLEARMNTLTGQAAPALAGTFGVGPHVAAQLLAALGDNPERISSEAAFAKLCAACPIPASSGKTTRHRLNPGGDRRANNALYTIVLVRMRHHAPTRAYVARRTAEGKTRLEIMRCLKRYVAREIFNVVTRPPAVPTGHDIRQRRLQAGITLTALANTLDIAPIRLSRLERGLDFNNDLATRAATWLTQNAA</sequence>
<dbReference type="NCBIfam" id="NF033542">
    <property type="entry name" value="transpos_IS110"/>
    <property type="match status" value="1"/>
</dbReference>
<dbReference type="PROSITE" id="PS50943">
    <property type="entry name" value="HTH_CROC1"/>
    <property type="match status" value="1"/>
</dbReference>